<protein>
    <submittedName>
        <fullName evidence="3">Uncharacterized protein</fullName>
    </submittedName>
</protein>
<feature type="transmembrane region" description="Helical" evidence="2">
    <location>
        <begin position="51"/>
        <end position="75"/>
    </location>
</feature>
<evidence type="ECO:0000256" key="1">
    <source>
        <dbReference type="SAM" id="MobiDB-lite"/>
    </source>
</evidence>
<keyword evidence="4" id="KW-1185">Reference proteome</keyword>
<gene>
    <name evidence="3" type="ORF">ACFQE9_02290</name>
</gene>
<evidence type="ECO:0000313" key="3">
    <source>
        <dbReference type="EMBL" id="MFC6891452.1"/>
    </source>
</evidence>
<reference evidence="3 4" key="1">
    <citation type="journal article" date="2019" name="Int. J. Syst. Evol. Microbiol.">
        <title>The Global Catalogue of Microorganisms (GCM) 10K type strain sequencing project: providing services to taxonomists for standard genome sequencing and annotation.</title>
        <authorList>
            <consortium name="The Broad Institute Genomics Platform"/>
            <consortium name="The Broad Institute Genome Sequencing Center for Infectious Disease"/>
            <person name="Wu L."/>
            <person name="Ma J."/>
        </authorList>
    </citation>
    <scope>NUCLEOTIDE SEQUENCE [LARGE SCALE GENOMIC DNA]</scope>
    <source>
        <strain evidence="3 4">SKJ47</strain>
    </source>
</reference>
<dbReference type="EMBL" id="JBHSXL010000002">
    <property type="protein sequence ID" value="MFC6891452.1"/>
    <property type="molecule type" value="Genomic_DNA"/>
</dbReference>
<name>A0ABD5UPT4_9EURY</name>
<evidence type="ECO:0000313" key="4">
    <source>
        <dbReference type="Proteomes" id="UP001596296"/>
    </source>
</evidence>
<proteinExistence type="predicted"/>
<dbReference type="AlphaFoldDB" id="A0ABD5UPT4"/>
<accession>A0ABD5UPT4</accession>
<keyword evidence="2" id="KW-0472">Membrane</keyword>
<sequence length="120" mass="11780">MTEDPVKRTEGESRPDGDTDHRGAASEVADPDTAHSESTASSEDDGSRWGILAIAGICGLCCVGLASLGGGAAVAGGTAAGVTAANGAVGSIGDALVVGLATALPLFVIGLFLRRRARTS</sequence>
<comment type="caution">
    <text evidence="3">The sequence shown here is derived from an EMBL/GenBank/DDBJ whole genome shotgun (WGS) entry which is preliminary data.</text>
</comment>
<feature type="region of interest" description="Disordered" evidence="1">
    <location>
        <begin position="1"/>
        <end position="45"/>
    </location>
</feature>
<feature type="transmembrane region" description="Helical" evidence="2">
    <location>
        <begin position="95"/>
        <end position="113"/>
    </location>
</feature>
<dbReference type="Proteomes" id="UP001596296">
    <property type="component" value="Unassembled WGS sequence"/>
</dbReference>
<organism evidence="3 4">
    <name type="scientific">Halopenitus salinus</name>
    <dbReference type="NCBI Taxonomy" id="1198295"/>
    <lineage>
        <taxon>Archaea</taxon>
        <taxon>Methanobacteriati</taxon>
        <taxon>Methanobacteriota</taxon>
        <taxon>Stenosarchaea group</taxon>
        <taxon>Halobacteria</taxon>
        <taxon>Halobacteriales</taxon>
        <taxon>Haloferacaceae</taxon>
        <taxon>Halopenitus</taxon>
    </lineage>
</organism>
<keyword evidence="2" id="KW-0812">Transmembrane</keyword>
<keyword evidence="2" id="KW-1133">Transmembrane helix</keyword>
<dbReference type="RefSeq" id="WP_379739688.1">
    <property type="nucleotide sequence ID" value="NZ_JBHSVN010000002.1"/>
</dbReference>
<evidence type="ECO:0000256" key="2">
    <source>
        <dbReference type="SAM" id="Phobius"/>
    </source>
</evidence>
<feature type="compositionally biased region" description="Basic and acidic residues" evidence="1">
    <location>
        <begin position="1"/>
        <end position="24"/>
    </location>
</feature>